<proteinExistence type="predicted"/>
<organism evidence="1 2">
    <name type="scientific">Stephania cephalantha</name>
    <dbReference type="NCBI Taxonomy" id="152367"/>
    <lineage>
        <taxon>Eukaryota</taxon>
        <taxon>Viridiplantae</taxon>
        <taxon>Streptophyta</taxon>
        <taxon>Embryophyta</taxon>
        <taxon>Tracheophyta</taxon>
        <taxon>Spermatophyta</taxon>
        <taxon>Magnoliopsida</taxon>
        <taxon>Ranunculales</taxon>
        <taxon>Menispermaceae</taxon>
        <taxon>Menispermoideae</taxon>
        <taxon>Cissampelideae</taxon>
        <taxon>Stephania</taxon>
    </lineage>
</organism>
<comment type="caution">
    <text evidence="1">The sequence shown here is derived from an EMBL/GenBank/DDBJ whole genome shotgun (WGS) entry which is preliminary data.</text>
</comment>
<dbReference type="EMBL" id="JBBNAG010000001">
    <property type="protein sequence ID" value="KAK9166300.1"/>
    <property type="molecule type" value="Genomic_DNA"/>
</dbReference>
<evidence type="ECO:0000313" key="2">
    <source>
        <dbReference type="Proteomes" id="UP001419268"/>
    </source>
</evidence>
<reference evidence="1 2" key="1">
    <citation type="submission" date="2024-01" db="EMBL/GenBank/DDBJ databases">
        <title>Genome assemblies of Stephania.</title>
        <authorList>
            <person name="Yang L."/>
        </authorList>
    </citation>
    <scope>NUCLEOTIDE SEQUENCE [LARGE SCALE GENOMIC DNA]</scope>
    <source>
        <strain evidence="1">JXDWG</strain>
        <tissue evidence="1">Leaf</tissue>
    </source>
</reference>
<dbReference type="Proteomes" id="UP001419268">
    <property type="component" value="Unassembled WGS sequence"/>
</dbReference>
<dbReference type="AlphaFoldDB" id="A0AAP0Q3U0"/>
<name>A0AAP0Q3U0_9MAGN</name>
<sequence length="62" mass="7101">MTSLPNEAVSEKEKNDVSVSQLVSLVFQFRWWIWGRIVKSLPNSHQHLKIIQITLKVQGGAK</sequence>
<accession>A0AAP0Q3U0</accession>
<gene>
    <name evidence="1" type="ORF">Scep_001491</name>
</gene>
<protein>
    <submittedName>
        <fullName evidence="1">Uncharacterized protein</fullName>
    </submittedName>
</protein>
<evidence type="ECO:0000313" key="1">
    <source>
        <dbReference type="EMBL" id="KAK9166300.1"/>
    </source>
</evidence>
<keyword evidence="2" id="KW-1185">Reference proteome</keyword>